<keyword evidence="1" id="KW-0143">Chaperone</keyword>
<dbReference type="InterPro" id="IPR036869">
    <property type="entry name" value="J_dom_sf"/>
</dbReference>
<accession>A0A2I0WFY3</accession>
<protein>
    <submittedName>
        <fullName evidence="4">Chaperone protein dnaJ 2</fullName>
    </submittedName>
</protein>
<dbReference type="Gene3D" id="1.10.287.110">
    <property type="entry name" value="DnaJ domain"/>
    <property type="match status" value="1"/>
</dbReference>
<dbReference type="FunFam" id="2.60.260.20:FF:000041">
    <property type="entry name" value="HSP40/DnaJ peptide-binding protein"/>
    <property type="match status" value="1"/>
</dbReference>
<evidence type="ECO:0000256" key="2">
    <source>
        <dbReference type="SAM" id="MobiDB-lite"/>
    </source>
</evidence>
<feature type="compositionally biased region" description="Basic and acidic residues" evidence="2">
    <location>
        <begin position="111"/>
        <end position="129"/>
    </location>
</feature>
<evidence type="ECO:0000313" key="4">
    <source>
        <dbReference type="EMBL" id="PKU74575.1"/>
    </source>
</evidence>
<sequence>MGKPRDFYEVLNIPKDSSPQRIRRAYKSLVKKWHPDKHPLSSKPEAEAMFKAIAQAYEGFLLGQQALYEIQGKPLFANCDSSTGGGGRGGEGGSNRGRTTTPLSSVRAASFRREDAVHRKPRSDPKDVHYTASSPKSGFASNSGTCWRKPPPLERKLECTLEELFSGCRKEIYFDREVVVNGSVIRKEESQKIKVKPGWKKGTKITFEGMGDERPGCLPADVIYMIAEKEHPFFKRIGNDLVMKIEVPLVNALTGWTFSFHLINGEQMTLSFQDEIIHPGYEKVIEGEGMPLANEKGLRGDLRIRFHIRFPTKLSIRQRTFIQEALKQDS</sequence>
<proteinExistence type="predicted"/>
<gene>
    <name evidence="4" type="primary">ATJ2</name>
    <name evidence="4" type="ORF">MA16_Dca003778</name>
</gene>
<dbReference type="GO" id="GO:0051087">
    <property type="term" value="F:protein-folding chaperone binding"/>
    <property type="evidence" value="ECO:0007669"/>
    <property type="project" value="TreeGrafter"/>
</dbReference>
<evidence type="ECO:0000313" key="5">
    <source>
        <dbReference type="Proteomes" id="UP000233837"/>
    </source>
</evidence>
<dbReference type="PANTHER" id="PTHR24078">
    <property type="entry name" value="DNAJ HOMOLOG SUBFAMILY C MEMBER"/>
    <property type="match status" value="1"/>
</dbReference>
<dbReference type="GO" id="GO:0005829">
    <property type="term" value="C:cytosol"/>
    <property type="evidence" value="ECO:0007669"/>
    <property type="project" value="TreeGrafter"/>
</dbReference>
<dbReference type="GO" id="GO:0051082">
    <property type="term" value="F:unfolded protein binding"/>
    <property type="evidence" value="ECO:0007669"/>
    <property type="project" value="InterPro"/>
</dbReference>
<dbReference type="InterPro" id="IPR002939">
    <property type="entry name" value="DnaJ_C"/>
</dbReference>
<dbReference type="Pfam" id="PF01556">
    <property type="entry name" value="DnaJ_C"/>
    <property type="match status" value="1"/>
</dbReference>
<feature type="compositionally biased region" description="Gly residues" evidence="2">
    <location>
        <begin position="83"/>
        <end position="95"/>
    </location>
</feature>
<keyword evidence="5" id="KW-1185">Reference proteome</keyword>
<dbReference type="CDD" id="cd06257">
    <property type="entry name" value="DnaJ"/>
    <property type="match status" value="1"/>
</dbReference>
<dbReference type="InterPro" id="IPR008971">
    <property type="entry name" value="HSP40/DnaJ_pept-bd"/>
</dbReference>
<dbReference type="STRING" id="906689.A0A2I0WFY3"/>
<dbReference type="SUPFAM" id="SSF49493">
    <property type="entry name" value="HSP40/DnaJ peptide-binding domain"/>
    <property type="match status" value="2"/>
</dbReference>
<dbReference type="GO" id="GO:0005783">
    <property type="term" value="C:endoplasmic reticulum"/>
    <property type="evidence" value="ECO:0007669"/>
    <property type="project" value="UniProtKB-ARBA"/>
</dbReference>
<dbReference type="Gene3D" id="2.60.260.20">
    <property type="entry name" value="Urease metallochaperone UreE, N-terminal domain"/>
    <property type="match status" value="2"/>
</dbReference>
<dbReference type="SUPFAM" id="SSF46565">
    <property type="entry name" value="Chaperone J-domain"/>
    <property type="match status" value="1"/>
</dbReference>
<feature type="domain" description="J" evidence="3">
    <location>
        <begin position="6"/>
        <end position="72"/>
    </location>
</feature>
<reference evidence="4 5" key="1">
    <citation type="journal article" date="2016" name="Sci. Rep.">
        <title>The Dendrobium catenatum Lindl. genome sequence provides insights into polysaccharide synthase, floral development and adaptive evolution.</title>
        <authorList>
            <person name="Zhang G.Q."/>
            <person name="Xu Q."/>
            <person name="Bian C."/>
            <person name="Tsai W.C."/>
            <person name="Yeh C.M."/>
            <person name="Liu K.W."/>
            <person name="Yoshida K."/>
            <person name="Zhang L.S."/>
            <person name="Chang S.B."/>
            <person name="Chen F."/>
            <person name="Shi Y."/>
            <person name="Su Y.Y."/>
            <person name="Zhang Y.Q."/>
            <person name="Chen L.J."/>
            <person name="Yin Y."/>
            <person name="Lin M."/>
            <person name="Huang H."/>
            <person name="Deng H."/>
            <person name="Wang Z.W."/>
            <person name="Zhu S.L."/>
            <person name="Zhao X."/>
            <person name="Deng C."/>
            <person name="Niu S.C."/>
            <person name="Huang J."/>
            <person name="Wang M."/>
            <person name="Liu G.H."/>
            <person name="Yang H.J."/>
            <person name="Xiao X.J."/>
            <person name="Hsiao Y.Y."/>
            <person name="Wu W.L."/>
            <person name="Chen Y.Y."/>
            <person name="Mitsuda N."/>
            <person name="Ohme-Takagi M."/>
            <person name="Luo Y.B."/>
            <person name="Van de Peer Y."/>
            <person name="Liu Z.J."/>
        </authorList>
    </citation>
    <scope>NUCLEOTIDE SEQUENCE [LARGE SCALE GENOMIC DNA]</scope>
    <source>
        <tissue evidence="4">The whole plant</tissue>
    </source>
</reference>
<evidence type="ECO:0000256" key="1">
    <source>
        <dbReference type="ARBA" id="ARBA00023186"/>
    </source>
</evidence>
<evidence type="ECO:0000259" key="3">
    <source>
        <dbReference type="PROSITE" id="PS50076"/>
    </source>
</evidence>
<dbReference type="InterPro" id="IPR001623">
    <property type="entry name" value="DnaJ_domain"/>
</dbReference>
<dbReference type="SMART" id="SM00271">
    <property type="entry name" value="DnaJ"/>
    <property type="match status" value="1"/>
</dbReference>
<organism evidence="4 5">
    <name type="scientific">Dendrobium catenatum</name>
    <dbReference type="NCBI Taxonomy" id="906689"/>
    <lineage>
        <taxon>Eukaryota</taxon>
        <taxon>Viridiplantae</taxon>
        <taxon>Streptophyta</taxon>
        <taxon>Embryophyta</taxon>
        <taxon>Tracheophyta</taxon>
        <taxon>Spermatophyta</taxon>
        <taxon>Magnoliopsida</taxon>
        <taxon>Liliopsida</taxon>
        <taxon>Asparagales</taxon>
        <taxon>Orchidaceae</taxon>
        <taxon>Epidendroideae</taxon>
        <taxon>Malaxideae</taxon>
        <taxon>Dendrobiinae</taxon>
        <taxon>Dendrobium</taxon>
    </lineage>
</organism>
<dbReference type="PRINTS" id="PR00625">
    <property type="entry name" value="JDOMAIN"/>
</dbReference>
<dbReference type="EMBL" id="KZ502674">
    <property type="protein sequence ID" value="PKU74575.1"/>
    <property type="molecule type" value="Genomic_DNA"/>
</dbReference>
<name>A0A2I0WFY3_9ASPA</name>
<feature type="region of interest" description="Disordered" evidence="2">
    <location>
        <begin position="81"/>
        <end position="145"/>
    </location>
</feature>
<dbReference type="Proteomes" id="UP000233837">
    <property type="component" value="Unassembled WGS sequence"/>
</dbReference>
<dbReference type="FunFam" id="2.60.260.20:FF:000015">
    <property type="entry name" value="Heat shock protein 40"/>
    <property type="match status" value="1"/>
</dbReference>
<feature type="compositionally biased region" description="Polar residues" evidence="2">
    <location>
        <begin position="131"/>
        <end position="145"/>
    </location>
</feature>
<dbReference type="PROSITE" id="PS50076">
    <property type="entry name" value="DNAJ_2"/>
    <property type="match status" value="1"/>
</dbReference>
<dbReference type="GO" id="GO:0006457">
    <property type="term" value="P:protein folding"/>
    <property type="evidence" value="ECO:0007669"/>
    <property type="project" value="InterPro"/>
</dbReference>
<dbReference type="AlphaFoldDB" id="A0A2I0WFY3"/>
<dbReference type="Pfam" id="PF00226">
    <property type="entry name" value="DnaJ"/>
    <property type="match status" value="1"/>
</dbReference>
<dbReference type="PANTHER" id="PTHR24078:SF522">
    <property type="entry name" value="DNAJ CHAPERONE C-TERMINAL DOMAIN-CONTAINING PROTEIN"/>
    <property type="match status" value="1"/>
</dbReference>
<reference evidence="4 5" key="2">
    <citation type="journal article" date="2017" name="Nature">
        <title>The Apostasia genome and the evolution of orchids.</title>
        <authorList>
            <person name="Zhang G.Q."/>
            <person name="Liu K.W."/>
            <person name="Li Z."/>
            <person name="Lohaus R."/>
            <person name="Hsiao Y.Y."/>
            <person name="Niu S.C."/>
            <person name="Wang J.Y."/>
            <person name="Lin Y.C."/>
            <person name="Xu Q."/>
            <person name="Chen L.J."/>
            <person name="Yoshida K."/>
            <person name="Fujiwara S."/>
            <person name="Wang Z.W."/>
            <person name="Zhang Y.Q."/>
            <person name="Mitsuda N."/>
            <person name="Wang M."/>
            <person name="Liu G.H."/>
            <person name="Pecoraro L."/>
            <person name="Huang H.X."/>
            <person name="Xiao X.J."/>
            <person name="Lin M."/>
            <person name="Wu X.Y."/>
            <person name="Wu W.L."/>
            <person name="Chen Y.Y."/>
            <person name="Chang S.B."/>
            <person name="Sakamoto S."/>
            <person name="Ohme-Takagi M."/>
            <person name="Yagi M."/>
            <person name="Zeng S.J."/>
            <person name="Shen C.Y."/>
            <person name="Yeh C.M."/>
            <person name="Luo Y.B."/>
            <person name="Tsai W.C."/>
            <person name="Van de Peer Y."/>
            <person name="Liu Z.J."/>
        </authorList>
    </citation>
    <scope>NUCLEOTIDE SEQUENCE [LARGE SCALE GENOMIC DNA]</scope>
    <source>
        <tissue evidence="4">The whole plant</tissue>
    </source>
</reference>
<dbReference type="CDD" id="cd10747">
    <property type="entry name" value="DnaJ_C"/>
    <property type="match status" value="1"/>
</dbReference>
<dbReference type="InterPro" id="IPR051339">
    <property type="entry name" value="DnaJ_subfamily_B"/>
</dbReference>